<dbReference type="OMA" id="FNIANCW"/>
<evidence type="ECO:0000256" key="2">
    <source>
        <dbReference type="ARBA" id="ARBA00022490"/>
    </source>
</evidence>
<feature type="domain" description="Dynein assembly factor 3 C-terminal" evidence="6">
    <location>
        <begin position="149"/>
        <end position="183"/>
    </location>
</feature>
<dbReference type="Proteomes" id="UP000001593">
    <property type="component" value="Unassembled WGS sequence"/>
</dbReference>
<dbReference type="InParanoid" id="A7SFN1"/>
<keyword evidence="3" id="KW-0970">Cilium biogenesis/degradation</keyword>
<dbReference type="PhylomeDB" id="A7SFN1"/>
<organism evidence="7 8">
    <name type="scientific">Nematostella vectensis</name>
    <name type="common">Starlet sea anemone</name>
    <dbReference type="NCBI Taxonomy" id="45351"/>
    <lineage>
        <taxon>Eukaryota</taxon>
        <taxon>Metazoa</taxon>
        <taxon>Cnidaria</taxon>
        <taxon>Anthozoa</taxon>
        <taxon>Hexacorallia</taxon>
        <taxon>Actiniaria</taxon>
        <taxon>Edwardsiidae</taxon>
        <taxon>Nematostella</taxon>
    </lineage>
</organism>
<dbReference type="InterPro" id="IPR039304">
    <property type="entry name" value="DNAAF3"/>
</dbReference>
<dbReference type="GO" id="GO:0070286">
    <property type="term" value="P:axonemal dynein complex assembly"/>
    <property type="evidence" value="ECO:0007669"/>
    <property type="project" value="InterPro"/>
</dbReference>
<dbReference type="AlphaFoldDB" id="A7SFN1"/>
<evidence type="ECO:0000256" key="4">
    <source>
        <dbReference type="ARBA" id="ARBA00024190"/>
    </source>
</evidence>
<gene>
    <name evidence="7" type="ORF">NEMVEDRAFT_v1g116517</name>
</gene>
<dbReference type="PANTHER" id="PTHR22118">
    <property type="entry name" value="DYNEIN ASSEMBLY FACTOR 3, AXONEMAL"/>
    <property type="match status" value="1"/>
</dbReference>
<proteinExistence type="inferred from homology"/>
<dbReference type="STRING" id="45351.A7SFN1"/>
<dbReference type="InterPro" id="IPR027974">
    <property type="entry name" value="DUF4470"/>
</dbReference>
<sequence length="183" mass="21357">MVDAFGAITWWGFSPALDLQEICLSSKFENLKLSGEGQEKPLNVLMIGAGDCRHILKTLSHAKRWPKRKINIYVVENNLEVLARHLLLLSIALEPQVSLGLQEKTELFLELFGNSLIRPQASEYLQRTSNDFIRMVTDFDYLEDKLPIFDITQLKFKERDLLEGIFKFWRNSDPKFFDICKFW</sequence>
<name>A7SFN1_NEMVE</name>
<reference evidence="7 8" key="1">
    <citation type="journal article" date="2007" name="Science">
        <title>Sea anemone genome reveals ancestral eumetazoan gene repertoire and genomic organization.</title>
        <authorList>
            <person name="Putnam N.H."/>
            <person name="Srivastava M."/>
            <person name="Hellsten U."/>
            <person name="Dirks B."/>
            <person name="Chapman J."/>
            <person name="Salamov A."/>
            <person name="Terry A."/>
            <person name="Shapiro H."/>
            <person name="Lindquist E."/>
            <person name="Kapitonov V.V."/>
            <person name="Jurka J."/>
            <person name="Genikhovich G."/>
            <person name="Grigoriev I.V."/>
            <person name="Lucas S.M."/>
            <person name="Steele R.E."/>
            <person name="Finnerty J.R."/>
            <person name="Technau U."/>
            <person name="Martindale M.Q."/>
            <person name="Rokhsar D.S."/>
        </authorList>
    </citation>
    <scope>NUCLEOTIDE SEQUENCE [LARGE SCALE GENOMIC DNA]</scope>
    <source>
        <strain evidence="8">CH2 X CH6</strain>
    </source>
</reference>
<protein>
    <recommendedName>
        <fullName evidence="9">Dynein assembly factor 3, axonemal</fullName>
    </recommendedName>
</protein>
<dbReference type="GO" id="GO:0120293">
    <property type="term" value="C:dynein axonemal particle"/>
    <property type="evidence" value="ECO:0007669"/>
    <property type="project" value="UniProtKB-SubCell"/>
</dbReference>
<evidence type="ECO:0000313" key="7">
    <source>
        <dbReference type="EMBL" id="EDO37526.1"/>
    </source>
</evidence>
<evidence type="ECO:0000256" key="3">
    <source>
        <dbReference type="ARBA" id="ARBA00022794"/>
    </source>
</evidence>
<dbReference type="eggNOG" id="ENOG502QT97">
    <property type="taxonomic scope" value="Eukaryota"/>
</dbReference>
<dbReference type="Pfam" id="PF14737">
    <property type="entry name" value="DUF4470"/>
    <property type="match status" value="1"/>
</dbReference>
<dbReference type="Pfam" id="PF14740">
    <property type="entry name" value="DUF4471"/>
    <property type="match status" value="1"/>
</dbReference>
<evidence type="ECO:0008006" key="9">
    <source>
        <dbReference type="Google" id="ProtNLM"/>
    </source>
</evidence>
<dbReference type="EMBL" id="DS469645">
    <property type="protein sequence ID" value="EDO37526.1"/>
    <property type="molecule type" value="Genomic_DNA"/>
</dbReference>
<comment type="subcellular location">
    <subcellularLocation>
        <location evidence="4">Dynein axonemal particle</location>
    </subcellularLocation>
</comment>
<evidence type="ECO:0000259" key="5">
    <source>
        <dbReference type="Pfam" id="PF14737"/>
    </source>
</evidence>
<dbReference type="PANTHER" id="PTHR22118:SF14">
    <property type="entry name" value="DYNEIN AXONEMAL ASSEMBLY FACTOR 3"/>
    <property type="match status" value="1"/>
</dbReference>
<keyword evidence="8" id="KW-1185">Reference proteome</keyword>
<accession>A7SFN1</accession>
<evidence type="ECO:0000259" key="6">
    <source>
        <dbReference type="Pfam" id="PF14740"/>
    </source>
</evidence>
<feature type="domain" description="DUF4470" evidence="5">
    <location>
        <begin position="10"/>
        <end position="117"/>
    </location>
</feature>
<comment type="similarity">
    <text evidence="1">Belongs to the DNAAF3 family.</text>
</comment>
<dbReference type="HOGENOM" id="CLU_071204_0_0_1"/>
<evidence type="ECO:0000256" key="1">
    <source>
        <dbReference type="ARBA" id="ARBA00010449"/>
    </source>
</evidence>
<keyword evidence="2" id="KW-0963">Cytoplasm</keyword>
<evidence type="ECO:0000313" key="8">
    <source>
        <dbReference type="Proteomes" id="UP000001593"/>
    </source>
</evidence>
<dbReference type="InterPro" id="IPR028235">
    <property type="entry name" value="DNAAF3_C"/>
</dbReference>